<keyword evidence="1" id="KW-0472">Membrane</keyword>
<dbReference type="InParanoid" id="A0A067MQ66"/>
<feature type="transmembrane region" description="Helical" evidence="1">
    <location>
        <begin position="551"/>
        <end position="569"/>
    </location>
</feature>
<gene>
    <name evidence="3" type="ORF">BOTBODRAFT_53873</name>
</gene>
<feature type="domain" description="SAC" evidence="2">
    <location>
        <begin position="131"/>
        <end position="481"/>
    </location>
</feature>
<protein>
    <recommendedName>
        <fullName evidence="2">SAC domain-containing protein</fullName>
    </recommendedName>
</protein>
<keyword evidence="1" id="KW-0812">Transmembrane</keyword>
<dbReference type="PANTHER" id="PTHR45662">
    <property type="entry name" value="PHOSPHATIDYLINOSITIDE PHOSPHATASE SAC1"/>
    <property type="match status" value="1"/>
</dbReference>
<dbReference type="PROSITE" id="PS50275">
    <property type="entry name" value="SAC"/>
    <property type="match status" value="1"/>
</dbReference>
<reference evidence="4" key="1">
    <citation type="journal article" date="2014" name="Proc. Natl. Acad. Sci. U.S.A.">
        <title>Extensive sampling of basidiomycete genomes demonstrates inadequacy of the white-rot/brown-rot paradigm for wood decay fungi.</title>
        <authorList>
            <person name="Riley R."/>
            <person name="Salamov A.A."/>
            <person name="Brown D.W."/>
            <person name="Nagy L.G."/>
            <person name="Floudas D."/>
            <person name="Held B.W."/>
            <person name="Levasseur A."/>
            <person name="Lombard V."/>
            <person name="Morin E."/>
            <person name="Otillar R."/>
            <person name="Lindquist E.A."/>
            <person name="Sun H."/>
            <person name="LaButti K.M."/>
            <person name="Schmutz J."/>
            <person name="Jabbour D."/>
            <person name="Luo H."/>
            <person name="Baker S.E."/>
            <person name="Pisabarro A.G."/>
            <person name="Walton J.D."/>
            <person name="Blanchette R.A."/>
            <person name="Henrissat B."/>
            <person name="Martin F."/>
            <person name="Cullen D."/>
            <person name="Hibbett D.S."/>
            <person name="Grigoriev I.V."/>
        </authorList>
    </citation>
    <scope>NUCLEOTIDE SEQUENCE [LARGE SCALE GENOMIC DNA]</scope>
    <source>
        <strain evidence="4">FD-172 SS1</strain>
    </source>
</reference>
<keyword evidence="4" id="KW-1185">Reference proteome</keyword>
<dbReference type="GO" id="GO:0043812">
    <property type="term" value="F:phosphatidylinositol-4-phosphate phosphatase activity"/>
    <property type="evidence" value="ECO:0007669"/>
    <property type="project" value="TreeGrafter"/>
</dbReference>
<dbReference type="GO" id="GO:0046856">
    <property type="term" value="P:phosphatidylinositol dephosphorylation"/>
    <property type="evidence" value="ECO:0007669"/>
    <property type="project" value="TreeGrafter"/>
</dbReference>
<name>A0A067MQ66_BOTB1</name>
<evidence type="ECO:0000256" key="1">
    <source>
        <dbReference type="SAM" id="Phobius"/>
    </source>
</evidence>
<accession>A0A067MQ66</accession>
<organism evidence="3 4">
    <name type="scientific">Botryobasidium botryosum (strain FD-172 SS1)</name>
    <dbReference type="NCBI Taxonomy" id="930990"/>
    <lineage>
        <taxon>Eukaryota</taxon>
        <taxon>Fungi</taxon>
        <taxon>Dikarya</taxon>
        <taxon>Basidiomycota</taxon>
        <taxon>Agaricomycotina</taxon>
        <taxon>Agaricomycetes</taxon>
        <taxon>Cantharellales</taxon>
        <taxon>Botryobasidiaceae</taxon>
        <taxon>Botryobasidium</taxon>
    </lineage>
</organism>
<dbReference type="GO" id="GO:0005783">
    <property type="term" value="C:endoplasmic reticulum"/>
    <property type="evidence" value="ECO:0007669"/>
    <property type="project" value="TreeGrafter"/>
</dbReference>
<dbReference type="AlphaFoldDB" id="A0A067MQ66"/>
<dbReference type="STRING" id="930990.A0A067MQ66"/>
<feature type="transmembrane region" description="Helical" evidence="1">
    <location>
        <begin position="581"/>
        <end position="601"/>
    </location>
</feature>
<dbReference type="HOGENOM" id="CLU_003016_7_4_1"/>
<evidence type="ECO:0000313" key="3">
    <source>
        <dbReference type="EMBL" id="KDQ16810.1"/>
    </source>
</evidence>
<dbReference type="PANTHER" id="PTHR45662:SF2">
    <property type="entry name" value="PHOSPHATIDYLINOSITOL-3-PHOSPHATASE SAC1"/>
    <property type="match status" value="1"/>
</dbReference>
<proteinExistence type="predicted"/>
<evidence type="ECO:0000259" key="2">
    <source>
        <dbReference type="PROSITE" id="PS50275"/>
    </source>
</evidence>
<dbReference type="FunCoup" id="A0A067MQ66">
    <property type="interactions" value="1043"/>
</dbReference>
<dbReference type="Proteomes" id="UP000027195">
    <property type="component" value="Unassembled WGS sequence"/>
</dbReference>
<dbReference type="EMBL" id="KL198026">
    <property type="protein sequence ID" value="KDQ16810.1"/>
    <property type="molecule type" value="Genomic_DNA"/>
</dbReference>
<dbReference type="Pfam" id="PF02383">
    <property type="entry name" value="Syja_N"/>
    <property type="match status" value="1"/>
</dbReference>
<evidence type="ECO:0000313" key="4">
    <source>
        <dbReference type="Proteomes" id="UP000027195"/>
    </source>
</evidence>
<dbReference type="InterPro" id="IPR002013">
    <property type="entry name" value="SAC_dom"/>
</dbReference>
<sequence length="675" mass="77216">MSDAKTLHHSFNLYITNDDYIFEPTDIDGKPYTDAKRSLSISRHSGDVVLNPLDTPPPQTPDRAITVYGILGIISLSAAEYLIVITSRTPRGRISNQPVYLANDFRLLPIAPPTYHALIDHPVEKHLLALVENHLSTGKFWFSYGWDLTRRLQAQHEDAPKDEGKAMWEMADDRFFWNKYLQSKFIDITTSNPEQDLSSYILPVIYGSFDLRPTRIGRANFHLVLISRRSRYRAGTRYFTRGIDSSGNVGNFNESEQILLVDEEADGVGISPMVEGNTRMSYVQTRGSVPIFWAEVNTLRYKPDLQIMDMAHTLSALKQHLSEQLKLYGTQTLVNLVNQKGHEKPVKDAFEQRIEELKMEGVQYEYFDFHNECKHMRWDRIGILIDRLEESLVNGGYFHQTIASAEPLKTQTATVRTNCMDCLDRTNVVQSALAKWMLTRQLRAVGVLDEKSALEDYAEFMNDFRGMWADHADYVSKAYSGTGALKTDFTRTGKRTREGAFQDFCNSAMRYIRNNFFDGERQDAFDLITGTWVPRKGPAASFFIIMDTRPLIVRSMPYALLFSILMIFAGVSLPRSSDYSLFWYNILWLVVLSLSLIYIFAHGIKYVSWPRLNPPVATIFYEGPGFRGSQSGRGLKLPFGLEKVLEKQLARAGQQMQRPLLNQKIEEIEMGTKKE</sequence>
<keyword evidence="1" id="KW-1133">Transmembrane helix</keyword>
<dbReference type="OrthoDB" id="405996at2759"/>